<dbReference type="EMBL" id="JANBUP010003193">
    <property type="protein sequence ID" value="KAJ2797540.1"/>
    <property type="molecule type" value="Genomic_DNA"/>
</dbReference>
<organism evidence="1 2">
    <name type="scientific">Coemansia furcata</name>
    <dbReference type="NCBI Taxonomy" id="417177"/>
    <lineage>
        <taxon>Eukaryota</taxon>
        <taxon>Fungi</taxon>
        <taxon>Fungi incertae sedis</taxon>
        <taxon>Zoopagomycota</taxon>
        <taxon>Kickxellomycotina</taxon>
        <taxon>Kickxellomycetes</taxon>
        <taxon>Kickxellales</taxon>
        <taxon>Kickxellaceae</taxon>
        <taxon>Coemansia</taxon>
    </lineage>
</organism>
<feature type="non-terminal residue" evidence="1">
    <location>
        <position position="485"/>
    </location>
</feature>
<name>A0ACC1KYN8_9FUNG</name>
<reference evidence="1" key="1">
    <citation type="submission" date="2022-07" db="EMBL/GenBank/DDBJ databases">
        <title>Phylogenomic reconstructions and comparative analyses of Kickxellomycotina fungi.</title>
        <authorList>
            <person name="Reynolds N.K."/>
            <person name="Stajich J.E."/>
            <person name="Barry K."/>
            <person name="Grigoriev I.V."/>
            <person name="Crous P."/>
            <person name="Smith M.E."/>
        </authorList>
    </citation>
    <scope>NUCLEOTIDE SEQUENCE</scope>
    <source>
        <strain evidence="1">CBS 102833</strain>
    </source>
</reference>
<dbReference type="Proteomes" id="UP001140096">
    <property type="component" value="Unassembled WGS sequence"/>
</dbReference>
<accession>A0ACC1KYN8</accession>
<protein>
    <submittedName>
        <fullName evidence="1">PAB-dependent poly(A)-specific ribonuclease subunit 3</fullName>
    </submittedName>
</protein>
<evidence type="ECO:0000313" key="2">
    <source>
        <dbReference type="Proteomes" id="UP001140096"/>
    </source>
</evidence>
<evidence type="ECO:0000313" key="1">
    <source>
        <dbReference type="EMBL" id="KAJ2797540.1"/>
    </source>
</evidence>
<comment type="caution">
    <text evidence="1">The sequence shown here is derived from an EMBL/GenBank/DDBJ whole genome shotgun (WGS) entry which is preliminary data.</text>
</comment>
<sequence length="485" mass="52615">MDVTNSTKSISTVANNVNKVQSPALRAQTPVKLRASSPAFKPSPVKDRPSSGAASVGSSQLRLAPAFTPRQQPRSQQPEEQRTEGDIKGHAQVLPAFASMAVGSDGCNEDFFMKTLPIHTGQPPYMLPANHFAVNEQLRRVLIQEMHAMSSVGESDLPAQVHSYHSLSPQETVDVFGASFPIRQHQIKAQSIADGRCYSLHRITGTQPASKSALGAVDKWKAVQSPSIAQVYEAFTTRAFGDNSLVIVHELKPLAASLKSQIVDARVQVSESFLWSLVLQLISALRTVHSAGLAVQTLSVSTILLSPTNRVYLNSCGLADVLALHGSPSMDAAQQGDLQAVGHVLGVILGTCAENYMAVQGQAPVVVPGAGFSTDFKELFGYLNHRLTPVVAIDDILRLAGSRVFVELDAARRESDMLCDNLRLELANGRLVRLLCKMNFITERADSVMDPEWSETGDRYLIKLFRDYVFHLVNEAGKPVASMAH</sequence>
<proteinExistence type="predicted"/>
<keyword evidence="2" id="KW-1185">Reference proteome</keyword>
<gene>
    <name evidence="1" type="primary">PAN3_1</name>
    <name evidence="1" type="ORF">H4S07_005922</name>
</gene>